<dbReference type="EMBL" id="LAZR01000001">
    <property type="protein sequence ID" value="KKO12106.1"/>
    <property type="molecule type" value="Genomic_DNA"/>
</dbReference>
<dbReference type="InterPro" id="IPR011006">
    <property type="entry name" value="CheY-like_superfamily"/>
</dbReference>
<dbReference type="Gene3D" id="3.40.50.2300">
    <property type="match status" value="1"/>
</dbReference>
<reference evidence="2" key="1">
    <citation type="journal article" date="2015" name="Nature">
        <title>Complex archaea that bridge the gap between prokaryotes and eukaryotes.</title>
        <authorList>
            <person name="Spang A."/>
            <person name="Saw J.H."/>
            <person name="Jorgensen S.L."/>
            <person name="Zaremba-Niedzwiedzka K."/>
            <person name="Martijn J."/>
            <person name="Lind A.E."/>
            <person name="van Eijk R."/>
            <person name="Schleper C."/>
            <person name="Guy L."/>
            <person name="Ettema T.J."/>
        </authorList>
    </citation>
    <scope>NUCLEOTIDE SEQUENCE</scope>
</reference>
<feature type="domain" description="Response regulatory" evidence="1">
    <location>
        <begin position="4"/>
        <end position="121"/>
    </location>
</feature>
<name>A0A0F9W486_9ZZZZ</name>
<dbReference type="InterPro" id="IPR001789">
    <property type="entry name" value="Sig_transdc_resp-reg_receiver"/>
</dbReference>
<comment type="caution">
    <text evidence="2">The sequence shown here is derived from an EMBL/GenBank/DDBJ whole genome shotgun (WGS) entry which is preliminary data.</text>
</comment>
<accession>A0A0F9W486</accession>
<gene>
    <name evidence="2" type="ORF">LCGC14_0001140</name>
</gene>
<evidence type="ECO:0000313" key="2">
    <source>
        <dbReference type="EMBL" id="KKO12106.1"/>
    </source>
</evidence>
<dbReference type="GO" id="GO:0000160">
    <property type="term" value="P:phosphorelay signal transduction system"/>
    <property type="evidence" value="ECO:0007669"/>
    <property type="project" value="InterPro"/>
</dbReference>
<evidence type="ECO:0000259" key="1">
    <source>
        <dbReference type="PROSITE" id="PS50110"/>
    </source>
</evidence>
<dbReference type="PROSITE" id="PS50110">
    <property type="entry name" value="RESPONSE_REGULATORY"/>
    <property type="match status" value="1"/>
</dbReference>
<dbReference type="AlphaFoldDB" id="A0A0F9W486"/>
<organism evidence="2">
    <name type="scientific">marine sediment metagenome</name>
    <dbReference type="NCBI Taxonomy" id="412755"/>
    <lineage>
        <taxon>unclassified sequences</taxon>
        <taxon>metagenomes</taxon>
        <taxon>ecological metagenomes</taxon>
    </lineage>
</organism>
<protein>
    <recommendedName>
        <fullName evidence="1">Response regulatory domain-containing protein</fullName>
    </recommendedName>
</protein>
<proteinExistence type="predicted"/>
<sequence length="133" mass="14716">MTTTVLVVDEDTRARQVLCDALQKHGFRTRQAADLAGVRQLRREDGAAWRPELSIVELVREHGNGFSVAAWLQSRGYGIVVLLSERNDVADRLWARSRGILHLASRAGGIDQLCARLQDIVADSQGASRREPA</sequence>
<dbReference type="SMART" id="SM00448">
    <property type="entry name" value="REC"/>
    <property type="match status" value="1"/>
</dbReference>
<dbReference type="SUPFAM" id="SSF52172">
    <property type="entry name" value="CheY-like"/>
    <property type="match status" value="1"/>
</dbReference>